<evidence type="ECO:0000256" key="7">
    <source>
        <dbReference type="ARBA" id="ARBA00022801"/>
    </source>
</evidence>
<keyword evidence="8 14" id="KW-1133">Transmembrane helix</keyword>
<dbReference type="RefSeq" id="WP_153215226.1">
    <property type="nucleotide sequence ID" value="NZ_WIBF01000003.1"/>
</dbReference>
<dbReference type="AlphaFoldDB" id="A0A843YG85"/>
<accession>A0A843YG85</accession>
<reference evidence="15 16" key="1">
    <citation type="submission" date="2019-10" db="EMBL/GenBank/DDBJ databases">
        <title>Epibacterium sp. nov., isolated from seawater.</title>
        <authorList>
            <person name="Zhang X."/>
            <person name="Li N."/>
        </authorList>
    </citation>
    <scope>NUCLEOTIDE SEQUENCE [LARGE SCALE GENOMIC DNA]</scope>
    <source>
        <strain evidence="15 16">SM1979</strain>
    </source>
</reference>
<dbReference type="GO" id="GO:0005886">
    <property type="term" value="C:plasma membrane"/>
    <property type="evidence" value="ECO:0007669"/>
    <property type="project" value="UniProtKB-SubCell"/>
</dbReference>
<keyword evidence="16" id="KW-1185">Reference proteome</keyword>
<proteinExistence type="inferred from homology"/>
<keyword evidence="7 14" id="KW-0378">Hydrolase</keyword>
<gene>
    <name evidence="14" type="primary">uppP</name>
    <name evidence="15" type="ORF">GFB49_07460</name>
</gene>
<organism evidence="15 16">
    <name type="scientific">Tritonibacter litoralis</name>
    <dbReference type="NCBI Taxonomy" id="2662264"/>
    <lineage>
        <taxon>Bacteria</taxon>
        <taxon>Pseudomonadati</taxon>
        <taxon>Pseudomonadota</taxon>
        <taxon>Alphaproteobacteria</taxon>
        <taxon>Rhodobacterales</taxon>
        <taxon>Paracoccaceae</taxon>
        <taxon>Tritonibacter</taxon>
    </lineage>
</organism>
<dbReference type="InterPro" id="IPR003824">
    <property type="entry name" value="UppP"/>
</dbReference>
<evidence type="ECO:0000256" key="5">
    <source>
        <dbReference type="ARBA" id="ARBA00022475"/>
    </source>
</evidence>
<comment type="similarity">
    <text evidence="2 14">Belongs to the UppP family.</text>
</comment>
<comment type="function">
    <text evidence="14">Catalyzes the dephosphorylation of undecaprenyl diphosphate (UPP). Confers resistance to bacitracin.</text>
</comment>
<keyword evidence="14" id="KW-0961">Cell wall biogenesis/degradation</keyword>
<evidence type="ECO:0000313" key="16">
    <source>
        <dbReference type="Proteomes" id="UP000444174"/>
    </source>
</evidence>
<dbReference type="GO" id="GO:0050380">
    <property type="term" value="F:undecaprenyl-diphosphatase activity"/>
    <property type="evidence" value="ECO:0007669"/>
    <property type="project" value="UniProtKB-UniRule"/>
</dbReference>
<keyword evidence="6 14" id="KW-0812">Transmembrane</keyword>
<evidence type="ECO:0000256" key="8">
    <source>
        <dbReference type="ARBA" id="ARBA00022989"/>
    </source>
</evidence>
<dbReference type="GO" id="GO:0009252">
    <property type="term" value="P:peptidoglycan biosynthetic process"/>
    <property type="evidence" value="ECO:0007669"/>
    <property type="project" value="UniProtKB-KW"/>
</dbReference>
<feature type="transmembrane region" description="Helical" evidence="14">
    <location>
        <begin position="111"/>
        <end position="132"/>
    </location>
</feature>
<dbReference type="EMBL" id="WIBF01000003">
    <property type="protein sequence ID" value="MQQ08283.1"/>
    <property type="molecule type" value="Genomic_DNA"/>
</dbReference>
<evidence type="ECO:0000256" key="11">
    <source>
        <dbReference type="ARBA" id="ARBA00032707"/>
    </source>
</evidence>
<evidence type="ECO:0000256" key="13">
    <source>
        <dbReference type="ARBA" id="ARBA00047594"/>
    </source>
</evidence>
<dbReference type="NCBIfam" id="NF001393">
    <property type="entry name" value="PRK00281.2-4"/>
    <property type="match status" value="1"/>
</dbReference>
<evidence type="ECO:0000256" key="6">
    <source>
        <dbReference type="ARBA" id="ARBA00022692"/>
    </source>
</evidence>
<name>A0A843YG85_9RHOB</name>
<keyword evidence="14" id="KW-0133">Cell shape</keyword>
<dbReference type="PANTHER" id="PTHR30622">
    <property type="entry name" value="UNDECAPRENYL-DIPHOSPHATASE"/>
    <property type="match status" value="1"/>
</dbReference>
<evidence type="ECO:0000256" key="2">
    <source>
        <dbReference type="ARBA" id="ARBA00010621"/>
    </source>
</evidence>
<evidence type="ECO:0000256" key="1">
    <source>
        <dbReference type="ARBA" id="ARBA00004651"/>
    </source>
</evidence>
<keyword evidence="5 14" id="KW-1003">Cell membrane</keyword>
<keyword evidence="10 14" id="KW-0046">Antibiotic resistance</keyword>
<keyword evidence="9 14" id="KW-0472">Membrane</keyword>
<comment type="miscellaneous">
    <text evidence="14">Bacitracin is thought to be involved in the inhibition of peptidoglycan synthesis by sequestering undecaprenyl diphosphate, thereby reducing the pool of lipid carrier available.</text>
</comment>
<dbReference type="HAMAP" id="MF_01006">
    <property type="entry name" value="Undec_diphosphatase"/>
    <property type="match status" value="1"/>
</dbReference>
<feature type="transmembrane region" description="Helical" evidence="14">
    <location>
        <begin position="82"/>
        <end position="105"/>
    </location>
</feature>
<dbReference type="EC" id="3.6.1.27" evidence="3 14"/>
<evidence type="ECO:0000256" key="4">
    <source>
        <dbReference type="ARBA" id="ARBA00021581"/>
    </source>
</evidence>
<feature type="transmembrane region" description="Helical" evidence="14">
    <location>
        <begin position="42"/>
        <end position="61"/>
    </location>
</feature>
<dbReference type="Proteomes" id="UP000444174">
    <property type="component" value="Unassembled WGS sequence"/>
</dbReference>
<evidence type="ECO:0000256" key="12">
    <source>
        <dbReference type="ARBA" id="ARBA00032932"/>
    </source>
</evidence>
<sequence length="268" mass="28592">MSLFHLFIVAVIQGITEFLPISSSGHLILLPELTGMDDQGQLIDVAVHVGTLFAVVMYFWSDVRDGLVGLATLARGRTDTPGARLALGLIIATIPTVLFGAFLHFTGLSDALRSMAVIGWTMLGFGIVLYVADQWGPTRKELGDWGVKDAVIMGLWQMLALIPGTSRSGITITGARQLGYTREDGAKIAMLMSIPTIIASGLLLGMEMAVEANAAIIRDAAIAAALAFASALVALVLMMRLLRSVSFTPYVIYRVILGVILLIIAYSA</sequence>
<evidence type="ECO:0000313" key="15">
    <source>
        <dbReference type="EMBL" id="MQQ08283.1"/>
    </source>
</evidence>
<dbReference type="GO" id="GO:0008360">
    <property type="term" value="P:regulation of cell shape"/>
    <property type="evidence" value="ECO:0007669"/>
    <property type="project" value="UniProtKB-KW"/>
</dbReference>
<comment type="caution">
    <text evidence="15">The sequence shown here is derived from an EMBL/GenBank/DDBJ whole genome shotgun (WGS) entry which is preliminary data.</text>
</comment>
<dbReference type="Pfam" id="PF02673">
    <property type="entry name" value="BacA"/>
    <property type="match status" value="1"/>
</dbReference>
<feature type="transmembrane region" description="Helical" evidence="14">
    <location>
        <begin position="188"/>
        <end position="210"/>
    </location>
</feature>
<keyword evidence="14" id="KW-0573">Peptidoglycan synthesis</keyword>
<dbReference type="PANTHER" id="PTHR30622:SF4">
    <property type="entry name" value="UNDECAPRENYL-DIPHOSPHATASE"/>
    <property type="match status" value="1"/>
</dbReference>
<evidence type="ECO:0000256" key="3">
    <source>
        <dbReference type="ARBA" id="ARBA00012374"/>
    </source>
</evidence>
<evidence type="ECO:0000256" key="14">
    <source>
        <dbReference type="HAMAP-Rule" id="MF_01006"/>
    </source>
</evidence>
<feature type="transmembrane region" description="Helical" evidence="14">
    <location>
        <begin position="250"/>
        <end position="267"/>
    </location>
</feature>
<dbReference type="GO" id="GO:0071555">
    <property type="term" value="P:cell wall organization"/>
    <property type="evidence" value="ECO:0007669"/>
    <property type="project" value="UniProtKB-KW"/>
</dbReference>
<comment type="catalytic activity">
    <reaction evidence="13 14">
        <text>di-trans,octa-cis-undecaprenyl diphosphate + H2O = di-trans,octa-cis-undecaprenyl phosphate + phosphate + H(+)</text>
        <dbReference type="Rhea" id="RHEA:28094"/>
        <dbReference type="ChEBI" id="CHEBI:15377"/>
        <dbReference type="ChEBI" id="CHEBI:15378"/>
        <dbReference type="ChEBI" id="CHEBI:43474"/>
        <dbReference type="ChEBI" id="CHEBI:58405"/>
        <dbReference type="ChEBI" id="CHEBI:60392"/>
        <dbReference type="EC" id="3.6.1.27"/>
    </reaction>
</comment>
<evidence type="ECO:0000256" key="9">
    <source>
        <dbReference type="ARBA" id="ARBA00023136"/>
    </source>
</evidence>
<evidence type="ECO:0000256" key="10">
    <source>
        <dbReference type="ARBA" id="ARBA00023251"/>
    </source>
</evidence>
<protein>
    <recommendedName>
        <fullName evidence="4 14">Undecaprenyl-diphosphatase</fullName>
        <ecNumber evidence="3 14">3.6.1.27</ecNumber>
    </recommendedName>
    <alternativeName>
        <fullName evidence="12 14">Bacitracin resistance protein</fullName>
    </alternativeName>
    <alternativeName>
        <fullName evidence="11 14">Undecaprenyl pyrophosphate phosphatase</fullName>
    </alternativeName>
</protein>
<feature type="transmembrane region" description="Helical" evidence="14">
    <location>
        <begin position="216"/>
        <end position="238"/>
    </location>
</feature>
<comment type="subcellular location">
    <subcellularLocation>
        <location evidence="1 14">Cell membrane</location>
        <topology evidence="1 14">Multi-pass membrane protein</topology>
    </subcellularLocation>
</comment>
<dbReference type="GO" id="GO:0046677">
    <property type="term" value="P:response to antibiotic"/>
    <property type="evidence" value="ECO:0007669"/>
    <property type="project" value="UniProtKB-UniRule"/>
</dbReference>